<dbReference type="SUPFAM" id="SSF53383">
    <property type="entry name" value="PLP-dependent transferases"/>
    <property type="match status" value="1"/>
</dbReference>
<name>A0ABV5UX53_9MICC</name>
<evidence type="ECO:0000256" key="2">
    <source>
        <dbReference type="ARBA" id="ARBA00001933"/>
    </source>
</evidence>
<evidence type="ECO:0000256" key="4">
    <source>
        <dbReference type="ARBA" id="ARBA00008954"/>
    </source>
</evidence>
<keyword evidence="8 17" id="KW-0808">Transferase</keyword>
<evidence type="ECO:0000313" key="17">
    <source>
        <dbReference type="EMBL" id="MFB9716805.1"/>
    </source>
</evidence>
<dbReference type="EC" id="2.6.1.22" evidence="5"/>
<dbReference type="CDD" id="cd00610">
    <property type="entry name" value="OAT_like"/>
    <property type="match status" value="1"/>
</dbReference>
<comment type="catalytic activity">
    <reaction evidence="14">
        <text>4-aminobutanoate + 2-oxoglutarate = succinate semialdehyde + L-glutamate</text>
        <dbReference type="Rhea" id="RHEA:23352"/>
        <dbReference type="ChEBI" id="CHEBI:16810"/>
        <dbReference type="ChEBI" id="CHEBI:29985"/>
        <dbReference type="ChEBI" id="CHEBI:57706"/>
        <dbReference type="ChEBI" id="CHEBI:59888"/>
        <dbReference type="EC" id="2.6.1.19"/>
    </reaction>
</comment>
<keyword evidence="18" id="KW-1185">Reference proteome</keyword>
<organism evidence="17 18">
    <name type="scientific">Arthrobacter methylotrophus</name>
    <dbReference type="NCBI Taxonomy" id="121291"/>
    <lineage>
        <taxon>Bacteria</taxon>
        <taxon>Bacillati</taxon>
        <taxon>Actinomycetota</taxon>
        <taxon>Actinomycetes</taxon>
        <taxon>Micrococcales</taxon>
        <taxon>Micrococcaceae</taxon>
        <taxon>Arthrobacter</taxon>
    </lineage>
</organism>
<evidence type="ECO:0000256" key="1">
    <source>
        <dbReference type="ARBA" id="ARBA00001750"/>
    </source>
</evidence>
<comment type="cofactor">
    <cofactor evidence="2">
        <name>pyridoxal 5'-phosphate</name>
        <dbReference type="ChEBI" id="CHEBI:597326"/>
    </cofactor>
</comment>
<evidence type="ECO:0000256" key="13">
    <source>
        <dbReference type="ARBA" id="ARBA00031787"/>
    </source>
</evidence>
<reference evidence="17 18" key="1">
    <citation type="submission" date="2024-09" db="EMBL/GenBank/DDBJ databases">
        <authorList>
            <person name="Sun Q."/>
            <person name="Mori K."/>
        </authorList>
    </citation>
    <scope>NUCLEOTIDE SEQUENCE [LARGE SCALE GENOMIC DNA]</scope>
    <source>
        <strain evidence="17 18">JCM 13519</strain>
    </source>
</reference>
<dbReference type="EC" id="2.6.1.19" evidence="6"/>
<proteinExistence type="inferred from homology"/>
<dbReference type="EMBL" id="JBHMBH010000064">
    <property type="protein sequence ID" value="MFB9716805.1"/>
    <property type="molecule type" value="Genomic_DNA"/>
</dbReference>
<comment type="similarity">
    <text evidence="4 16">Belongs to the class-III pyridoxal-phosphate-dependent aminotransferase family.</text>
</comment>
<dbReference type="PIRSF" id="PIRSF000521">
    <property type="entry name" value="Transaminase_4ab_Lys_Orn"/>
    <property type="match status" value="1"/>
</dbReference>
<dbReference type="Proteomes" id="UP001589536">
    <property type="component" value="Unassembled WGS sequence"/>
</dbReference>
<dbReference type="NCBIfam" id="TIGR00700">
    <property type="entry name" value="GABAtrnsam"/>
    <property type="match status" value="1"/>
</dbReference>
<dbReference type="InterPro" id="IPR050103">
    <property type="entry name" value="Class-III_PLP-dep_AT"/>
</dbReference>
<evidence type="ECO:0000313" key="18">
    <source>
        <dbReference type="Proteomes" id="UP001589536"/>
    </source>
</evidence>
<dbReference type="InterPro" id="IPR049704">
    <property type="entry name" value="Aminotrans_3_PPA_site"/>
</dbReference>
<evidence type="ECO:0000256" key="16">
    <source>
        <dbReference type="RuleBase" id="RU003560"/>
    </source>
</evidence>
<evidence type="ECO:0000256" key="12">
    <source>
        <dbReference type="ARBA" id="ARBA00030857"/>
    </source>
</evidence>
<dbReference type="GO" id="GO:0034386">
    <property type="term" value="F:4-aminobutyrate:2-oxoglutarate transaminase activity"/>
    <property type="evidence" value="ECO:0007669"/>
    <property type="project" value="UniProtKB-EC"/>
</dbReference>
<evidence type="ECO:0000256" key="11">
    <source>
        <dbReference type="ARBA" id="ARBA00030204"/>
    </source>
</evidence>
<protein>
    <recommendedName>
        <fullName evidence="12">(S)-3-amino-2-methylpropionate transaminase</fullName>
        <ecNumber evidence="6">2.6.1.19</ecNumber>
        <ecNumber evidence="5">2.6.1.22</ecNumber>
    </recommendedName>
    <alternativeName>
        <fullName evidence="13">GABA aminotransferase</fullName>
    </alternativeName>
    <alternativeName>
        <fullName evidence="11">Gamma-amino-N-butyrate transaminase</fullName>
    </alternativeName>
    <alternativeName>
        <fullName evidence="15">Glutamate:succinic semialdehyde transaminase</fullName>
    </alternativeName>
    <alternativeName>
        <fullName evidence="10">L-AIBAT</fullName>
    </alternativeName>
</protein>
<dbReference type="InterPro" id="IPR015422">
    <property type="entry name" value="PyrdxlP-dep_Trfase_small"/>
</dbReference>
<evidence type="ECO:0000256" key="9">
    <source>
        <dbReference type="ARBA" id="ARBA00022898"/>
    </source>
</evidence>
<evidence type="ECO:0000256" key="8">
    <source>
        <dbReference type="ARBA" id="ARBA00022679"/>
    </source>
</evidence>
<evidence type="ECO:0000256" key="6">
    <source>
        <dbReference type="ARBA" id="ARBA00012912"/>
    </source>
</evidence>
<dbReference type="InterPro" id="IPR004632">
    <property type="entry name" value="4NH2But_aminotransferase_bac"/>
</dbReference>
<keyword evidence="9 16" id="KW-0663">Pyridoxal phosphate</keyword>
<dbReference type="RefSeq" id="WP_345035719.1">
    <property type="nucleotide sequence ID" value="NZ_BAABED010000001.1"/>
</dbReference>
<dbReference type="PANTHER" id="PTHR11986">
    <property type="entry name" value="AMINOTRANSFERASE CLASS III"/>
    <property type="match status" value="1"/>
</dbReference>
<dbReference type="InterPro" id="IPR005814">
    <property type="entry name" value="Aminotrans_3"/>
</dbReference>
<comment type="catalytic activity">
    <reaction evidence="1">
        <text>(S)-3-amino-2-methylpropanoate + 2-oxoglutarate = 2-methyl-3-oxopropanoate + L-glutamate</text>
        <dbReference type="Rhea" id="RHEA:13993"/>
        <dbReference type="ChEBI" id="CHEBI:16810"/>
        <dbReference type="ChEBI" id="CHEBI:29985"/>
        <dbReference type="ChEBI" id="CHEBI:57700"/>
        <dbReference type="ChEBI" id="CHEBI:58655"/>
        <dbReference type="EC" id="2.6.1.22"/>
    </reaction>
</comment>
<keyword evidence="7 17" id="KW-0032">Aminotransferase</keyword>
<evidence type="ECO:0000256" key="10">
    <source>
        <dbReference type="ARBA" id="ARBA00029760"/>
    </source>
</evidence>
<comment type="caution">
    <text evidence="17">The sequence shown here is derived from an EMBL/GenBank/DDBJ whole genome shotgun (WGS) entry which is preliminary data.</text>
</comment>
<evidence type="ECO:0000256" key="15">
    <source>
        <dbReference type="ARBA" id="ARBA00050054"/>
    </source>
</evidence>
<dbReference type="PANTHER" id="PTHR11986:SF58">
    <property type="entry name" value="LEUCINE_METHIONINE RACEMASE"/>
    <property type="match status" value="1"/>
</dbReference>
<accession>A0ABV5UX53</accession>
<evidence type="ECO:0000256" key="3">
    <source>
        <dbReference type="ARBA" id="ARBA00005176"/>
    </source>
</evidence>
<dbReference type="Pfam" id="PF00202">
    <property type="entry name" value="Aminotran_3"/>
    <property type="match status" value="1"/>
</dbReference>
<dbReference type="InterPro" id="IPR015424">
    <property type="entry name" value="PyrdxlP-dep_Trfase"/>
</dbReference>
<dbReference type="PROSITE" id="PS00600">
    <property type="entry name" value="AA_TRANSFER_CLASS_3"/>
    <property type="match status" value="1"/>
</dbReference>
<dbReference type="Gene3D" id="3.40.640.10">
    <property type="entry name" value="Type I PLP-dependent aspartate aminotransferase-like (Major domain)"/>
    <property type="match status" value="1"/>
</dbReference>
<dbReference type="Gene3D" id="3.90.1150.10">
    <property type="entry name" value="Aspartate Aminotransferase, domain 1"/>
    <property type="match status" value="1"/>
</dbReference>
<dbReference type="InterPro" id="IPR015421">
    <property type="entry name" value="PyrdxlP-dep_Trfase_major"/>
</dbReference>
<comment type="pathway">
    <text evidence="3">Amino-acid degradation; 4-aminobutanoate degradation.</text>
</comment>
<evidence type="ECO:0000256" key="14">
    <source>
        <dbReference type="ARBA" id="ARBA00048021"/>
    </source>
</evidence>
<evidence type="ECO:0000256" key="7">
    <source>
        <dbReference type="ARBA" id="ARBA00022576"/>
    </source>
</evidence>
<gene>
    <name evidence="17" type="primary">gabT</name>
    <name evidence="17" type="ORF">ACFFPI_22170</name>
</gene>
<sequence length="458" mass="47640">MTATAHEITYRLDQKRNIKGAFPGPKSQALNERRSAVVAAGVSSGVPVYVEDADGGIIRDVDGNSFIDLGSGIAVTSVGASDPAVVAAVQDAAAHFTHTCFMVTPYEGYVAVAEQLNRLTPGDHEKRTVLFNSGAEAVENAVKVARLATGRDAVVAFDHAYHGRTNLTMALTAKAMPYKSGPAGGFGPFAPEVYRMPMSYPFREENPEITGAEAAKRAITMIEKQIGSEQVAAIIIEPIQGEGGFIVPAVGFLPALSAWAKEKGIVFIADEVQSGFCRTGEWFAVNHEGVVPDIITMAKGIAGGLPLSAITGRAELLDAVHPGGLGGTYGGNPVACAAALAAIGTMEQHDLNARARHIEEIALGRLRELAADPSAGAVIGDVRGRGAMLAIELVQAGSKEPNAELTKSVAAACLQEGVIILTCGTYGNVIRLLPPLVISDELLLDGLDVLAAAIKANS</sequence>
<evidence type="ECO:0000256" key="5">
    <source>
        <dbReference type="ARBA" id="ARBA00012876"/>
    </source>
</evidence>
<dbReference type="NCBIfam" id="NF004714">
    <property type="entry name" value="PRK06058.1"/>
    <property type="match status" value="1"/>
</dbReference>